<name>A0A1Y2HM97_9FUNG</name>
<reference evidence="1 2" key="1">
    <citation type="submission" date="2016-07" db="EMBL/GenBank/DDBJ databases">
        <title>Pervasive Adenine N6-methylation of Active Genes in Fungi.</title>
        <authorList>
            <consortium name="DOE Joint Genome Institute"/>
            <person name="Mondo S.J."/>
            <person name="Dannebaum R.O."/>
            <person name="Kuo R.C."/>
            <person name="Labutti K."/>
            <person name="Haridas S."/>
            <person name="Kuo A."/>
            <person name="Salamov A."/>
            <person name="Ahrendt S.R."/>
            <person name="Lipzen A."/>
            <person name="Sullivan W."/>
            <person name="Andreopoulos W.B."/>
            <person name="Clum A."/>
            <person name="Lindquist E."/>
            <person name="Daum C."/>
            <person name="Ramamoorthy G.K."/>
            <person name="Gryganskyi A."/>
            <person name="Culley D."/>
            <person name="Magnuson J.K."/>
            <person name="James T.Y."/>
            <person name="O'Malley M.A."/>
            <person name="Stajich J.E."/>
            <person name="Spatafora J.W."/>
            <person name="Visel A."/>
            <person name="Grigoriev I.V."/>
        </authorList>
    </citation>
    <scope>NUCLEOTIDE SEQUENCE [LARGE SCALE GENOMIC DNA]</scope>
    <source>
        <strain evidence="1 2">PL171</strain>
    </source>
</reference>
<dbReference type="AlphaFoldDB" id="A0A1Y2HM97"/>
<sequence>MPAPFMGPRGVIPGIPRPMPMPTWPMLRAEDGSSGDVGESCCCCWCCWKSGLPLGLMLALAVRLVALAFPCWPWCLGHWFQGRGRRGEKLEVPGLNVHVGILRQEQGRVVRRVHDVKSL</sequence>
<evidence type="ECO:0000313" key="1">
    <source>
        <dbReference type="EMBL" id="ORZ35718.1"/>
    </source>
</evidence>
<proteinExistence type="predicted"/>
<protein>
    <submittedName>
        <fullName evidence="1">Uncharacterized protein</fullName>
    </submittedName>
</protein>
<gene>
    <name evidence="1" type="ORF">BCR44DRAFT_1434054</name>
</gene>
<dbReference type="Proteomes" id="UP000193411">
    <property type="component" value="Unassembled WGS sequence"/>
</dbReference>
<keyword evidence="2" id="KW-1185">Reference proteome</keyword>
<accession>A0A1Y2HM97</accession>
<comment type="caution">
    <text evidence="1">The sequence shown here is derived from an EMBL/GenBank/DDBJ whole genome shotgun (WGS) entry which is preliminary data.</text>
</comment>
<dbReference type="EMBL" id="MCFL01000021">
    <property type="protein sequence ID" value="ORZ35718.1"/>
    <property type="molecule type" value="Genomic_DNA"/>
</dbReference>
<organism evidence="1 2">
    <name type="scientific">Catenaria anguillulae PL171</name>
    <dbReference type="NCBI Taxonomy" id="765915"/>
    <lineage>
        <taxon>Eukaryota</taxon>
        <taxon>Fungi</taxon>
        <taxon>Fungi incertae sedis</taxon>
        <taxon>Blastocladiomycota</taxon>
        <taxon>Blastocladiomycetes</taxon>
        <taxon>Blastocladiales</taxon>
        <taxon>Catenariaceae</taxon>
        <taxon>Catenaria</taxon>
    </lineage>
</organism>
<evidence type="ECO:0000313" key="2">
    <source>
        <dbReference type="Proteomes" id="UP000193411"/>
    </source>
</evidence>
<feature type="non-terminal residue" evidence="1">
    <location>
        <position position="119"/>
    </location>
</feature>